<accession>A0AA38XI83</accession>
<reference evidence="1" key="1">
    <citation type="submission" date="2022-10" db="EMBL/GenBank/DDBJ databases">
        <title>Culturing micro-colonial fungi from biological soil crusts in the Mojave desert and describing Neophaeococcomyces mojavensis, and introducing the new genera and species Taxawa tesnikishii.</title>
        <authorList>
            <person name="Kurbessoian T."/>
            <person name="Stajich J.E."/>
        </authorList>
    </citation>
    <scope>NUCLEOTIDE SEQUENCE</scope>
    <source>
        <strain evidence="1">TK_41</strain>
    </source>
</reference>
<dbReference type="Proteomes" id="UP001172673">
    <property type="component" value="Unassembled WGS sequence"/>
</dbReference>
<dbReference type="PANTHER" id="PTHR38111:SF11">
    <property type="entry name" value="TRANSCRIPTION FACTOR DOMAIN-CONTAINING PROTEIN-RELATED"/>
    <property type="match status" value="1"/>
</dbReference>
<name>A0AA38XI83_9EURO</name>
<keyword evidence="2" id="KW-1185">Reference proteome</keyword>
<dbReference type="PANTHER" id="PTHR38111">
    <property type="entry name" value="ZN(2)-C6 FUNGAL-TYPE DOMAIN-CONTAINING PROTEIN-RELATED"/>
    <property type="match status" value="1"/>
</dbReference>
<dbReference type="EMBL" id="JAPDRK010000003">
    <property type="protein sequence ID" value="KAJ9613950.1"/>
    <property type="molecule type" value="Genomic_DNA"/>
</dbReference>
<evidence type="ECO:0000313" key="1">
    <source>
        <dbReference type="EMBL" id="KAJ9613950.1"/>
    </source>
</evidence>
<protein>
    <submittedName>
        <fullName evidence="1">Uncharacterized protein</fullName>
    </submittedName>
</protein>
<comment type="caution">
    <text evidence="1">The sequence shown here is derived from an EMBL/GenBank/DDBJ whole genome shotgun (WGS) entry which is preliminary data.</text>
</comment>
<dbReference type="InterPro" id="IPR053178">
    <property type="entry name" value="Osmoadaptation_assoc"/>
</dbReference>
<dbReference type="Pfam" id="PF11951">
    <property type="entry name" value="Fungal_trans_2"/>
    <property type="match status" value="1"/>
</dbReference>
<proteinExistence type="predicted"/>
<sequence>MQQLSKRLQRNDEECFSDTTLAGVMALTLYELQAGTSTQASGWLSHVRGATSLVKLRGERNFANTFGFHLYFASQLNDLIHAVGRRKRMLASADWSELQYGKEPPSAIQLFDILQELPSIIEYADAIKAAQTGTEDHTIVNHLLALTGRAQSFELRLTEWFSKLEKDQSQQSNPLLFWPEPSTLYTRVPPSHPSRVFPTFLCFPDMAIAEQVVLCWTALLFIPRLLHYTEQRLKQDGELPSSYRVGSSLSALATDSTDLAKKVAQSLEYFLHPDVGLMELQFIGFPMNLAMATCNSLGLKEAAFFGLVRARLKETNTGMGDFLDTMLAKGGGLAAVRLLVS</sequence>
<gene>
    <name evidence="1" type="ORF">H2200_002086</name>
</gene>
<dbReference type="InterPro" id="IPR021858">
    <property type="entry name" value="Fun_TF"/>
</dbReference>
<dbReference type="AlphaFoldDB" id="A0AA38XI83"/>
<organism evidence="1 2">
    <name type="scientific">Cladophialophora chaetospira</name>
    <dbReference type="NCBI Taxonomy" id="386627"/>
    <lineage>
        <taxon>Eukaryota</taxon>
        <taxon>Fungi</taxon>
        <taxon>Dikarya</taxon>
        <taxon>Ascomycota</taxon>
        <taxon>Pezizomycotina</taxon>
        <taxon>Eurotiomycetes</taxon>
        <taxon>Chaetothyriomycetidae</taxon>
        <taxon>Chaetothyriales</taxon>
        <taxon>Herpotrichiellaceae</taxon>
        <taxon>Cladophialophora</taxon>
    </lineage>
</organism>
<evidence type="ECO:0000313" key="2">
    <source>
        <dbReference type="Proteomes" id="UP001172673"/>
    </source>
</evidence>